<dbReference type="SUPFAM" id="SSF53335">
    <property type="entry name" value="S-adenosyl-L-methionine-dependent methyltransferases"/>
    <property type="match status" value="1"/>
</dbReference>
<evidence type="ECO:0008006" key="4">
    <source>
        <dbReference type="Google" id="ProtNLM"/>
    </source>
</evidence>
<proteinExistence type="predicted"/>
<dbReference type="AlphaFoldDB" id="A0A7Y6ETK7"/>
<keyword evidence="1" id="KW-1133">Transmembrane helix</keyword>
<evidence type="ECO:0000313" key="2">
    <source>
        <dbReference type="EMBL" id="NUU74651.1"/>
    </source>
</evidence>
<dbReference type="EMBL" id="JABMCB010000154">
    <property type="protein sequence ID" value="NUU74651.1"/>
    <property type="molecule type" value="Genomic_DNA"/>
</dbReference>
<organism evidence="2 3">
    <name type="scientific">Paenibacillus xylanilyticus</name>
    <dbReference type="NCBI Taxonomy" id="248903"/>
    <lineage>
        <taxon>Bacteria</taxon>
        <taxon>Bacillati</taxon>
        <taxon>Bacillota</taxon>
        <taxon>Bacilli</taxon>
        <taxon>Bacillales</taxon>
        <taxon>Paenibacillaceae</taxon>
        <taxon>Paenibacillus</taxon>
    </lineage>
</organism>
<dbReference type="Gene3D" id="3.40.50.150">
    <property type="entry name" value="Vaccinia Virus protein VP39"/>
    <property type="match status" value="1"/>
</dbReference>
<evidence type="ECO:0000256" key="1">
    <source>
        <dbReference type="SAM" id="Phobius"/>
    </source>
</evidence>
<comment type="caution">
    <text evidence="2">The sequence shown here is derived from an EMBL/GenBank/DDBJ whole genome shotgun (WGS) entry which is preliminary data.</text>
</comment>
<accession>A0A7Y6ETK7</accession>
<dbReference type="Proteomes" id="UP000526125">
    <property type="component" value="Unassembled WGS sequence"/>
</dbReference>
<protein>
    <recommendedName>
        <fullName evidence="4">Class I SAM-dependent methyltransferase</fullName>
    </recommendedName>
</protein>
<gene>
    <name evidence="2" type="ORF">HP552_05275</name>
</gene>
<keyword evidence="3" id="KW-1185">Reference proteome</keyword>
<feature type="transmembrane region" description="Helical" evidence="1">
    <location>
        <begin position="46"/>
        <end position="63"/>
    </location>
</feature>
<keyword evidence="1" id="KW-0472">Membrane</keyword>
<feature type="transmembrane region" description="Helical" evidence="1">
    <location>
        <begin position="6"/>
        <end position="26"/>
    </location>
</feature>
<feature type="transmembrane region" description="Helical" evidence="1">
    <location>
        <begin position="69"/>
        <end position="89"/>
    </location>
</feature>
<evidence type="ECO:0000313" key="3">
    <source>
        <dbReference type="Proteomes" id="UP000526125"/>
    </source>
</evidence>
<dbReference type="InterPro" id="IPR029063">
    <property type="entry name" value="SAM-dependent_MTases_sf"/>
</dbReference>
<keyword evidence="1" id="KW-0812">Transmembrane</keyword>
<name>A0A7Y6ETK7_9BACL</name>
<dbReference type="RefSeq" id="WP_175394553.1">
    <property type="nucleotide sequence ID" value="NZ_JABMCB010000154.1"/>
</dbReference>
<sequence length="325" mass="37025">MMSLLESGTLFLTLGIFLYGILYFSFFREKNNQKISKGILFFRNNFVRVIAGLSLFAIIELTTRNIHHILFAFLTVVLPVAVLNLVAALKMDKLTEGEVNDYRVGYLQNNWSDKSYKYLQSKDWDNTVFKKVHESGAVKLSTVEANPSVIVSVSANRAQHELSLFHRLKENYNVKLICMDANNAKDQIDEVDQDSRFIYLDGDRDAFNLPAILDEIQIGQVDIILDKKGALWHNSKKVDTFFEIAYNKLSPGGVVIIDGSQQNKVLTRLSFLYYQLFRTIIYPSELSTLNKIEGAIGSGSFADQHFERIDAGEGIFRTVIFKKKH</sequence>
<reference evidence="2 3" key="1">
    <citation type="submission" date="2020-05" db="EMBL/GenBank/DDBJ databases">
        <title>Genome Sequencing of Type Strains.</title>
        <authorList>
            <person name="Lemaire J.F."/>
            <person name="Inderbitzin P."/>
            <person name="Gregorio O.A."/>
            <person name="Collins S.B."/>
            <person name="Wespe N."/>
            <person name="Knight-Connoni V."/>
        </authorList>
    </citation>
    <scope>NUCLEOTIDE SEQUENCE [LARGE SCALE GENOMIC DNA]</scope>
    <source>
        <strain evidence="2 3">LMG 21957</strain>
    </source>
</reference>